<evidence type="ECO:0000313" key="15">
    <source>
        <dbReference type="EMBL" id="OAD75751.1"/>
    </source>
</evidence>
<dbReference type="InterPro" id="IPR043129">
    <property type="entry name" value="ATPase_NBD"/>
</dbReference>
<dbReference type="OrthoDB" id="5422795at2759"/>
<evidence type="ECO:0000256" key="8">
    <source>
        <dbReference type="ARBA" id="ARBA00022840"/>
    </source>
</evidence>
<dbReference type="GO" id="GO:0006641">
    <property type="term" value="P:triglyceride metabolic process"/>
    <property type="evidence" value="ECO:0007669"/>
    <property type="project" value="TreeGrafter"/>
</dbReference>
<dbReference type="FunFam" id="3.30.420.40:FF:000108">
    <property type="entry name" value="Glycerol kinase, glycosomal"/>
    <property type="match status" value="1"/>
</dbReference>
<dbReference type="Proteomes" id="UP000077315">
    <property type="component" value="Unassembled WGS sequence"/>
</dbReference>
<dbReference type="NCBIfam" id="TIGR01311">
    <property type="entry name" value="glycerol_kin"/>
    <property type="match status" value="1"/>
</dbReference>
<dbReference type="GeneID" id="28989819"/>
<feature type="domain" description="Carbohydrate kinase FGGY C-terminal" evidence="14">
    <location>
        <begin position="264"/>
        <end position="454"/>
    </location>
</feature>
<keyword evidence="6 12" id="KW-0418">Kinase</keyword>
<keyword evidence="8" id="KW-0067">ATP-binding</keyword>
<dbReference type="PIRSF" id="PIRSF000538">
    <property type="entry name" value="GlpK"/>
    <property type="match status" value="1"/>
</dbReference>
<dbReference type="GO" id="GO:0004370">
    <property type="term" value="F:glycerol kinase activity"/>
    <property type="evidence" value="ECO:0007669"/>
    <property type="project" value="UniProtKB-EC"/>
</dbReference>
<reference evidence="16" key="1">
    <citation type="submission" date="2015-06" db="EMBL/GenBank/DDBJ databases">
        <title>Expansion of signal transduction pathways in fungi by whole-genome duplication.</title>
        <authorList>
            <consortium name="DOE Joint Genome Institute"/>
            <person name="Corrochano L.M."/>
            <person name="Kuo A."/>
            <person name="Marcet-Houben M."/>
            <person name="Polaino S."/>
            <person name="Salamov A."/>
            <person name="Villalobos J.M."/>
            <person name="Alvarez M.I."/>
            <person name="Avalos J."/>
            <person name="Benito E.P."/>
            <person name="Benoit I."/>
            <person name="Burger G."/>
            <person name="Camino L.P."/>
            <person name="Canovas D."/>
            <person name="Cerda-Olmedo E."/>
            <person name="Cheng J.-F."/>
            <person name="Dominguez A."/>
            <person name="Elias M."/>
            <person name="Eslava A.P."/>
            <person name="Glaser F."/>
            <person name="Grimwood J."/>
            <person name="Gutierrez G."/>
            <person name="Heitman J."/>
            <person name="Henrissat B."/>
            <person name="Iturriaga E.A."/>
            <person name="Lang B.F."/>
            <person name="Lavin J.L."/>
            <person name="Lee S."/>
            <person name="Li W."/>
            <person name="Lindquist E."/>
            <person name="Lopez-Garcia S."/>
            <person name="Luque E.M."/>
            <person name="Marcos A.T."/>
            <person name="Martin J."/>
            <person name="McCluskey K."/>
            <person name="Medina H.R."/>
            <person name="Miralles-Duran A."/>
            <person name="Miyazaki A."/>
            <person name="Munoz-Torres E."/>
            <person name="Oguiza J.A."/>
            <person name="Ohm R."/>
            <person name="Olmedo M."/>
            <person name="Orejas M."/>
            <person name="Ortiz-Castellanos L."/>
            <person name="Pisabarro A.G."/>
            <person name="Rodriguez-Romero J."/>
            <person name="Ruiz-Herrera J."/>
            <person name="Ruiz-Vazquez R."/>
            <person name="Sanz C."/>
            <person name="Schackwitz W."/>
            <person name="Schmutz J."/>
            <person name="Shahriari M."/>
            <person name="Shelest E."/>
            <person name="Silva-Franco F."/>
            <person name="Soanes D."/>
            <person name="Syed K."/>
            <person name="Tagua V.G."/>
            <person name="Talbot N.J."/>
            <person name="Thon M."/>
            <person name="De vries R.P."/>
            <person name="Wiebenga A."/>
            <person name="Yadav J.S."/>
            <person name="Braun E.L."/>
            <person name="Baker S."/>
            <person name="Garre V."/>
            <person name="Horwitz B."/>
            <person name="Torres-Martinez S."/>
            <person name="Idnurm A."/>
            <person name="Herrera-Estrella A."/>
            <person name="Gabaldon T."/>
            <person name="Grigoriev I.V."/>
        </authorList>
    </citation>
    <scope>NUCLEOTIDE SEQUENCE [LARGE SCALE GENOMIC DNA]</scope>
    <source>
        <strain evidence="16">NRRL 1555(-)</strain>
    </source>
</reference>
<keyword evidence="5" id="KW-0547">Nucleotide-binding</keyword>
<dbReference type="InterPro" id="IPR000577">
    <property type="entry name" value="Carb_kinase_FGGY"/>
</dbReference>
<dbReference type="CDD" id="cd07792">
    <property type="entry name" value="ASKHA_NBD_FGGY_GK1-3-like"/>
    <property type="match status" value="1"/>
</dbReference>
<dbReference type="InterPro" id="IPR018483">
    <property type="entry name" value="Carb_kinase_FGGY_CS"/>
</dbReference>
<comment type="catalytic activity">
    <reaction evidence="10">
        <text>glycerol + ATP = sn-glycerol 3-phosphate + ADP + H(+)</text>
        <dbReference type="Rhea" id="RHEA:21644"/>
        <dbReference type="ChEBI" id="CHEBI:15378"/>
        <dbReference type="ChEBI" id="CHEBI:17754"/>
        <dbReference type="ChEBI" id="CHEBI:30616"/>
        <dbReference type="ChEBI" id="CHEBI:57597"/>
        <dbReference type="ChEBI" id="CHEBI:456216"/>
        <dbReference type="EC" id="2.7.1.30"/>
    </reaction>
</comment>
<evidence type="ECO:0000256" key="11">
    <source>
        <dbReference type="ARBA" id="ARBA00071571"/>
    </source>
</evidence>
<name>A0A163ATR9_PHYB8</name>
<dbReference type="RefSeq" id="XP_018293791.1">
    <property type="nucleotide sequence ID" value="XM_018428913.1"/>
</dbReference>
<dbReference type="InterPro" id="IPR042018">
    <property type="entry name" value="GK1-3_metazoan-type"/>
</dbReference>
<dbReference type="InterPro" id="IPR018485">
    <property type="entry name" value="FGGY_C"/>
</dbReference>
<dbReference type="InterPro" id="IPR005999">
    <property type="entry name" value="Glycerol_kin"/>
</dbReference>
<comment type="pathway">
    <text evidence="1">Polyol metabolism; glycerol degradation via glycerol kinase pathway; sn-glycerol 3-phosphate from glycerol: step 1/1.</text>
</comment>
<dbReference type="GO" id="GO:0046167">
    <property type="term" value="P:glycerol-3-phosphate biosynthetic process"/>
    <property type="evidence" value="ECO:0007669"/>
    <property type="project" value="TreeGrafter"/>
</dbReference>
<evidence type="ECO:0000259" key="14">
    <source>
        <dbReference type="Pfam" id="PF02782"/>
    </source>
</evidence>
<dbReference type="GO" id="GO:0019563">
    <property type="term" value="P:glycerol catabolic process"/>
    <property type="evidence" value="ECO:0007669"/>
    <property type="project" value="UniProtKB-UniPathway"/>
</dbReference>
<dbReference type="Pfam" id="PF02782">
    <property type="entry name" value="FGGY_C"/>
    <property type="match status" value="1"/>
</dbReference>
<dbReference type="VEuPathDB" id="FungiDB:PHYBLDRAFT_123193"/>
<dbReference type="FunFam" id="3.30.420.40:FF:000177">
    <property type="entry name" value="Glycerol kinase"/>
    <property type="match status" value="1"/>
</dbReference>
<dbReference type="STRING" id="763407.A0A163ATR9"/>
<dbReference type="InParanoid" id="A0A163ATR9"/>
<dbReference type="SUPFAM" id="SSF53067">
    <property type="entry name" value="Actin-like ATPase domain"/>
    <property type="match status" value="2"/>
</dbReference>
<dbReference type="EMBL" id="KV440976">
    <property type="protein sequence ID" value="OAD75751.1"/>
    <property type="molecule type" value="Genomic_DNA"/>
</dbReference>
<evidence type="ECO:0000259" key="13">
    <source>
        <dbReference type="Pfam" id="PF00370"/>
    </source>
</evidence>
<comment type="similarity">
    <text evidence="2 12">Belongs to the FGGY kinase family.</text>
</comment>
<evidence type="ECO:0000256" key="6">
    <source>
        <dbReference type="ARBA" id="ARBA00022777"/>
    </source>
</evidence>
<evidence type="ECO:0000256" key="9">
    <source>
        <dbReference type="ARBA" id="ARBA00043149"/>
    </source>
</evidence>
<evidence type="ECO:0000256" key="7">
    <source>
        <dbReference type="ARBA" id="ARBA00022798"/>
    </source>
</evidence>
<dbReference type="PANTHER" id="PTHR10196:SF69">
    <property type="entry name" value="GLYCEROL KINASE"/>
    <property type="match status" value="1"/>
</dbReference>
<protein>
    <recommendedName>
        <fullName evidence="11">Probable glycerol kinase</fullName>
        <ecNumber evidence="3">2.7.1.30</ecNumber>
    </recommendedName>
    <alternativeName>
        <fullName evidence="9">ATP:glycerol 3-phosphotransferase</fullName>
    </alternativeName>
</protein>
<dbReference type="GO" id="GO:0005524">
    <property type="term" value="F:ATP binding"/>
    <property type="evidence" value="ECO:0007669"/>
    <property type="project" value="UniProtKB-KW"/>
</dbReference>
<dbReference type="Gene3D" id="3.30.420.40">
    <property type="match status" value="2"/>
</dbReference>
<evidence type="ECO:0000256" key="12">
    <source>
        <dbReference type="RuleBase" id="RU003733"/>
    </source>
</evidence>
<dbReference type="PANTHER" id="PTHR10196">
    <property type="entry name" value="SUGAR KINASE"/>
    <property type="match status" value="1"/>
</dbReference>
<sequence>MQYIGAIDQGTTSTRFLIFDQQGKLVTSHQVEFEQSCQKPGWIEHDPYDLLDSAIKCADEAMRKFEWMGNDPRDVKAIGIANQRETTLVWDNRTGEPLHNAIVWGDTRTNKLVKRFAKKPDAEIIQRLCGLPLHNYFSALKIRWLMDNVEKVKTAFDKEKAMFGTVDSWLVWNLTGGVQSGVHVTDVTNASRTMLMNIETRQWDPQLLDFFDIPASILPRIVSSSEVYGKVKWGPLEGLPISGCLGDQQAALVGQKCFSVGEVKNTYGTGAFLLFNVGHKPVFSTHGLLSTVAYQFGPDKSPVYALEGSVSVAGGAVRWLKDNMGIIEESSDINVLASKVEDTGGVQFIPAFSGLFAPYWRDDARGVLVGLTQYTNKYHLSRAVLEAACFSTRAILDAMKNDGNLPLKVLKADGGMSNSDVCMQIQADVLGITVERPAMNETTALGAAYAAGLAIGVWKDTDAIQKLTVDTKDTFQPKWKTDEREKRYAMWEAAIERSYGWTDIYDSSDES</sequence>
<evidence type="ECO:0000256" key="3">
    <source>
        <dbReference type="ARBA" id="ARBA00012099"/>
    </source>
</evidence>
<keyword evidence="4 12" id="KW-0808">Transferase</keyword>
<feature type="domain" description="Carbohydrate kinase FGGY N-terminal" evidence="13">
    <location>
        <begin position="3"/>
        <end position="254"/>
    </location>
</feature>
<gene>
    <name evidence="15" type="ORF">PHYBLDRAFT_123193</name>
</gene>
<keyword evidence="7" id="KW-0319">Glycerol metabolism</keyword>
<dbReference type="Pfam" id="PF00370">
    <property type="entry name" value="FGGY_N"/>
    <property type="match status" value="1"/>
</dbReference>
<evidence type="ECO:0000256" key="5">
    <source>
        <dbReference type="ARBA" id="ARBA00022741"/>
    </source>
</evidence>
<evidence type="ECO:0000256" key="2">
    <source>
        <dbReference type="ARBA" id="ARBA00009156"/>
    </source>
</evidence>
<dbReference type="UniPathway" id="UPA00618">
    <property type="reaction ID" value="UER00672"/>
</dbReference>
<organism evidence="15 16">
    <name type="scientific">Phycomyces blakesleeanus (strain ATCC 8743b / DSM 1359 / FGSC 10004 / NBRC 33097 / NRRL 1555)</name>
    <dbReference type="NCBI Taxonomy" id="763407"/>
    <lineage>
        <taxon>Eukaryota</taxon>
        <taxon>Fungi</taxon>
        <taxon>Fungi incertae sedis</taxon>
        <taxon>Mucoromycota</taxon>
        <taxon>Mucoromycotina</taxon>
        <taxon>Mucoromycetes</taxon>
        <taxon>Mucorales</taxon>
        <taxon>Phycomycetaceae</taxon>
        <taxon>Phycomyces</taxon>
    </lineage>
</organism>
<evidence type="ECO:0000256" key="1">
    <source>
        <dbReference type="ARBA" id="ARBA00005190"/>
    </source>
</evidence>
<accession>A0A163ATR9</accession>
<proteinExistence type="inferred from homology"/>
<evidence type="ECO:0000313" key="16">
    <source>
        <dbReference type="Proteomes" id="UP000077315"/>
    </source>
</evidence>
<dbReference type="EC" id="2.7.1.30" evidence="3"/>
<dbReference type="InterPro" id="IPR018484">
    <property type="entry name" value="FGGY_N"/>
</dbReference>
<keyword evidence="16" id="KW-1185">Reference proteome</keyword>
<dbReference type="GO" id="GO:0005739">
    <property type="term" value="C:mitochondrion"/>
    <property type="evidence" value="ECO:0007669"/>
    <property type="project" value="TreeGrafter"/>
</dbReference>
<evidence type="ECO:0000256" key="10">
    <source>
        <dbReference type="ARBA" id="ARBA00052101"/>
    </source>
</evidence>
<evidence type="ECO:0000256" key="4">
    <source>
        <dbReference type="ARBA" id="ARBA00022679"/>
    </source>
</evidence>
<dbReference type="AlphaFoldDB" id="A0A163ATR9"/>
<dbReference type="PROSITE" id="PS00445">
    <property type="entry name" value="FGGY_KINASES_2"/>
    <property type="match status" value="1"/>
</dbReference>
<dbReference type="NCBIfam" id="NF000756">
    <property type="entry name" value="PRK00047.1"/>
    <property type="match status" value="1"/>
</dbReference>
<dbReference type="PROSITE" id="PS00933">
    <property type="entry name" value="FGGY_KINASES_1"/>
    <property type="match status" value="1"/>
</dbReference>